<feature type="binding site" evidence="1">
    <location>
        <position position="200"/>
    </location>
    <ligand>
        <name>[4Fe-4S] cluster</name>
        <dbReference type="ChEBI" id="CHEBI:49883"/>
    </ligand>
</feature>
<proteinExistence type="inferred from homology"/>
<dbReference type="PANTHER" id="PTHR30217">
    <property type="entry name" value="PEPTIDASE U32 FAMILY"/>
    <property type="match status" value="1"/>
</dbReference>
<dbReference type="PANTHER" id="PTHR30217:SF11">
    <property type="entry name" value="UBIQUINONE BIOSYNTHESIS PROTEIN UBIV"/>
    <property type="match status" value="1"/>
</dbReference>
<comment type="function">
    <text evidence="1">Required for O(2)-independent ubiquinone (coenzyme Q) biosynthesis. Together with UbiU, is essential for the C6-hydroxylation reaction in the oxygen-independent ubiquinone biosynthesis pathway.</text>
</comment>
<dbReference type="NCBIfam" id="NF011991">
    <property type="entry name" value="PRK15447.1"/>
    <property type="match status" value="1"/>
</dbReference>
<dbReference type="InterPro" id="IPR051454">
    <property type="entry name" value="RNA/ubiquinone_mod_enzymes"/>
</dbReference>
<dbReference type="InterPro" id="IPR043693">
    <property type="entry name" value="UbiV"/>
</dbReference>
<dbReference type="AlphaFoldDB" id="A0A1W0CHW7"/>
<dbReference type="UniPathway" id="UPA00232"/>
<comment type="subunit">
    <text evidence="1">Forms a heterodimer with UbiU.</text>
</comment>
<feature type="binding site" evidence="1">
    <location>
        <position position="183"/>
    </location>
    <ligand>
        <name>[4Fe-4S] cluster</name>
        <dbReference type="ChEBI" id="CHEBI:49883"/>
    </ligand>
</feature>
<keyword evidence="1" id="KW-0004">4Fe-4S</keyword>
<gene>
    <name evidence="1" type="primary">ubiV</name>
    <name evidence="2" type="ORF">B0T45_18940</name>
</gene>
<dbReference type="InterPro" id="IPR001539">
    <property type="entry name" value="Peptidase_U32"/>
</dbReference>
<dbReference type="RefSeq" id="WP_081556543.1">
    <property type="nucleotide sequence ID" value="NZ_MUKV01000033.1"/>
</dbReference>
<protein>
    <recommendedName>
        <fullName evidence="1">Ubiquinone biosynthesis protein UbiV</fullName>
    </recommendedName>
</protein>
<keyword evidence="1" id="KW-0831">Ubiquinone biosynthesis</keyword>
<keyword evidence="1" id="KW-0479">Metal-binding</keyword>
<dbReference type="EMBL" id="MUKV01000033">
    <property type="protein sequence ID" value="OQS34319.1"/>
    <property type="molecule type" value="Genomic_DNA"/>
</dbReference>
<dbReference type="GO" id="GO:0046872">
    <property type="term" value="F:metal ion binding"/>
    <property type="evidence" value="ECO:0007669"/>
    <property type="project" value="UniProtKB-KW"/>
</dbReference>
<reference evidence="2 3" key="1">
    <citation type="submission" date="2017-02" db="EMBL/GenBank/DDBJ databases">
        <title>Chromobacterium haemolyticum H5244.</title>
        <authorList>
            <person name="Gulvik C.A."/>
        </authorList>
    </citation>
    <scope>NUCLEOTIDE SEQUENCE [LARGE SCALE GENOMIC DNA]</scope>
    <source>
        <strain evidence="2 3">H5244</strain>
    </source>
</reference>
<organism evidence="2 3">
    <name type="scientific">Chromobacterium haemolyticum</name>
    <dbReference type="NCBI Taxonomy" id="394935"/>
    <lineage>
        <taxon>Bacteria</taxon>
        <taxon>Pseudomonadati</taxon>
        <taxon>Pseudomonadota</taxon>
        <taxon>Betaproteobacteria</taxon>
        <taxon>Neisseriales</taxon>
        <taxon>Chromobacteriaceae</taxon>
        <taxon>Chromobacterium</taxon>
    </lineage>
</organism>
<keyword evidence="1" id="KW-0408">Iron</keyword>
<keyword evidence="1" id="KW-0411">Iron-sulfur</keyword>
<feature type="binding site" evidence="1">
    <location>
        <position position="196"/>
    </location>
    <ligand>
        <name>[4Fe-4S] cluster</name>
        <dbReference type="ChEBI" id="CHEBI:49883"/>
    </ligand>
</feature>
<evidence type="ECO:0000313" key="2">
    <source>
        <dbReference type="EMBL" id="OQS34319.1"/>
    </source>
</evidence>
<dbReference type="GO" id="GO:0051539">
    <property type="term" value="F:4 iron, 4 sulfur cluster binding"/>
    <property type="evidence" value="ECO:0007669"/>
    <property type="project" value="UniProtKB-UniRule"/>
</dbReference>
<comment type="cofactor">
    <cofactor evidence="1">
        <name>[4Fe-4S] cluster</name>
        <dbReference type="ChEBI" id="CHEBI:49883"/>
    </cofactor>
</comment>
<dbReference type="Proteomes" id="UP000192721">
    <property type="component" value="Unassembled WGS sequence"/>
</dbReference>
<comment type="similarity">
    <text evidence="1">Belongs to the peptidase U32 family. UbiV subfamily.</text>
</comment>
<dbReference type="HAMAP" id="MF_02233">
    <property type="entry name" value="UbiV"/>
    <property type="match status" value="1"/>
</dbReference>
<accession>A0A1W0CHW7</accession>
<sequence length="309" mass="33945">MTTLNLQLTLGPVLFFWPRDTLLDFYAAAADWPLDRIYLGEVVCSRRQQMRPQDWISLARDLAAAGKRVTLSCQALLESESDLRRARQLAANGDIALEANDLGAIKLAREHGLPFVAGPHLNIYNADTLKLIRDWGAERWVPPVEMDRATLAQLLARYAEIGAPIATELFAWGKLPLALSARCFTARHYNLSKDDCQFRCLEHPDGLTMRTQDQQDFLTLNGIQTLSAGCHSLLPHLRGLSAIGVDAVRVSPQSRATGDIVALFRQALDGADPDALLSASSRHADTELVDGYWRGQAGNQAIGASHAHS</sequence>
<evidence type="ECO:0000313" key="3">
    <source>
        <dbReference type="Proteomes" id="UP000192721"/>
    </source>
</evidence>
<comment type="caution">
    <text evidence="2">The sequence shown here is derived from an EMBL/GenBank/DDBJ whole genome shotgun (WGS) entry which is preliminary data.</text>
</comment>
<dbReference type="Pfam" id="PF01136">
    <property type="entry name" value="Peptidase_U32"/>
    <property type="match status" value="1"/>
</dbReference>
<comment type="pathway">
    <text evidence="1">Cofactor biosynthesis; ubiquinone biosynthesis.</text>
</comment>
<feature type="binding site" evidence="1">
    <location>
        <position position="44"/>
    </location>
    <ligand>
        <name>[4Fe-4S] cluster</name>
        <dbReference type="ChEBI" id="CHEBI:49883"/>
    </ligand>
</feature>
<dbReference type="GO" id="GO:0006744">
    <property type="term" value="P:ubiquinone biosynthetic process"/>
    <property type="evidence" value="ECO:0007669"/>
    <property type="project" value="UniProtKB-UniRule"/>
</dbReference>
<evidence type="ECO:0000256" key="1">
    <source>
        <dbReference type="HAMAP-Rule" id="MF_02233"/>
    </source>
</evidence>
<name>A0A1W0CHW7_9NEIS</name>